<dbReference type="RefSeq" id="WP_210036955.1">
    <property type="nucleotide sequence ID" value="NZ_JAGINU010000004.1"/>
</dbReference>
<dbReference type="Proteomes" id="UP001519295">
    <property type="component" value="Unassembled WGS sequence"/>
</dbReference>
<name>A0ABS4W6P9_9PSEU</name>
<reference evidence="1 2" key="1">
    <citation type="submission" date="2021-03" db="EMBL/GenBank/DDBJ databases">
        <title>Sequencing the genomes of 1000 actinobacteria strains.</title>
        <authorList>
            <person name="Klenk H.-P."/>
        </authorList>
    </citation>
    <scope>NUCLEOTIDE SEQUENCE [LARGE SCALE GENOMIC DNA]</scope>
    <source>
        <strain evidence="1 2">DSM 45256</strain>
    </source>
</reference>
<accession>A0ABS4W6P9</accession>
<protein>
    <submittedName>
        <fullName evidence="1">ABC-type sulfate transport system permease component</fullName>
    </submittedName>
</protein>
<proteinExistence type="predicted"/>
<keyword evidence="2" id="KW-1185">Reference proteome</keyword>
<dbReference type="EMBL" id="JAGINU010000004">
    <property type="protein sequence ID" value="MBP2371880.1"/>
    <property type="molecule type" value="Genomic_DNA"/>
</dbReference>
<gene>
    <name evidence="1" type="ORF">JOF36_007653</name>
</gene>
<organism evidence="1 2">
    <name type="scientific">Pseudonocardia parietis</name>
    <dbReference type="NCBI Taxonomy" id="570936"/>
    <lineage>
        <taxon>Bacteria</taxon>
        <taxon>Bacillati</taxon>
        <taxon>Actinomycetota</taxon>
        <taxon>Actinomycetes</taxon>
        <taxon>Pseudonocardiales</taxon>
        <taxon>Pseudonocardiaceae</taxon>
        <taxon>Pseudonocardia</taxon>
    </lineage>
</organism>
<evidence type="ECO:0000313" key="1">
    <source>
        <dbReference type="EMBL" id="MBP2371880.1"/>
    </source>
</evidence>
<evidence type="ECO:0000313" key="2">
    <source>
        <dbReference type="Proteomes" id="UP001519295"/>
    </source>
</evidence>
<sequence>MGSDSHGDAAVALVRVRFTGGSLAGAVLELPVALAAPHPGQLLLTASGGVYDGHRN</sequence>
<comment type="caution">
    <text evidence="1">The sequence shown here is derived from an EMBL/GenBank/DDBJ whole genome shotgun (WGS) entry which is preliminary data.</text>
</comment>